<evidence type="ECO:0000256" key="7">
    <source>
        <dbReference type="ARBA" id="ARBA00022989"/>
    </source>
</evidence>
<dbReference type="InterPro" id="IPR016449">
    <property type="entry name" value="K_chnl_inward-rec_Kir"/>
</dbReference>
<dbReference type="GO" id="GO:0034702">
    <property type="term" value="C:monoatomic ion channel complex"/>
    <property type="evidence" value="ECO:0007669"/>
    <property type="project" value="UniProtKB-KW"/>
</dbReference>
<evidence type="ECO:0000256" key="11">
    <source>
        <dbReference type="SAM" id="MobiDB-lite"/>
    </source>
</evidence>
<gene>
    <name evidence="13" type="ORF">Pfra01_000566800</name>
</gene>
<keyword evidence="6" id="KW-0630">Potassium</keyword>
<dbReference type="AlphaFoldDB" id="A0A9W6X314"/>
<dbReference type="Proteomes" id="UP001165121">
    <property type="component" value="Unassembled WGS sequence"/>
</dbReference>
<evidence type="ECO:0000313" key="13">
    <source>
        <dbReference type="EMBL" id="GMF27925.1"/>
    </source>
</evidence>
<dbReference type="Gene3D" id="2.60.40.1400">
    <property type="entry name" value="G protein-activated inward rectifier potassium channel 1"/>
    <property type="match status" value="1"/>
</dbReference>
<evidence type="ECO:0000256" key="5">
    <source>
        <dbReference type="ARBA" id="ARBA00022882"/>
    </source>
</evidence>
<evidence type="ECO:0000256" key="6">
    <source>
        <dbReference type="ARBA" id="ARBA00022958"/>
    </source>
</evidence>
<comment type="subcellular location">
    <subcellularLocation>
        <location evidence="1">Membrane</location>
        <topology evidence="1">Multi-pass membrane protein</topology>
    </subcellularLocation>
</comment>
<dbReference type="PRINTS" id="PR01320">
    <property type="entry name" value="KIRCHANNEL"/>
</dbReference>
<protein>
    <submittedName>
        <fullName evidence="13">Unnamed protein product</fullName>
    </submittedName>
</protein>
<keyword evidence="8" id="KW-0406">Ion transport</keyword>
<dbReference type="Pfam" id="PF17655">
    <property type="entry name" value="IRK_C"/>
    <property type="match status" value="1"/>
</dbReference>
<reference evidence="13" key="1">
    <citation type="submission" date="2023-04" db="EMBL/GenBank/DDBJ databases">
        <title>Phytophthora fragariaefolia NBRC 109709.</title>
        <authorList>
            <person name="Ichikawa N."/>
            <person name="Sato H."/>
            <person name="Tonouchi N."/>
        </authorList>
    </citation>
    <scope>NUCLEOTIDE SEQUENCE</scope>
    <source>
        <strain evidence="13">NBRC 109709</strain>
    </source>
</reference>
<evidence type="ECO:0000256" key="3">
    <source>
        <dbReference type="ARBA" id="ARBA00022538"/>
    </source>
</evidence>
<name>A0A9W6X314_9STRA</name>
<evidence type="ECO:0000313" key="14">
    <source>
        <dbReference type="Proteomes" id="UP001165121"/>
    </source>
</evidence>
<sequence length="221" mass="24693">MNNTDMFSGITTTVSAIAYDIVRKSCVGAACRTHQAAGTKSRPVARLTLEQCDTEENHAQVVRRAHVEVDHTEHQTHDESLEGLAASGHEPGAQLVPPWATCTPPRSRVRSTRSSRTEPSHRYELSAWKRLRTMSNWLLLVWRVLIVQREVVVLVESIDAVTSATIQVRHSYKAEDIMSNHRHVNYVGVGPETGGAVIDFRRSHETKPVDPECNKVTGSFY</sequence>
<dbReference type="SUPFAM" id="SSF81296">
    <property type="entry name" value="E set domains"/>
    <property type="match status" value="1"/>
</dbReference>
<dbReference type="InterPro" id="IPR013518">
    <property type="entry name" value="K_chnl_inward-rec_Kir_cyto"/>
</dbReference>
<keyword evidence="7" id="KW-1133">Transmembrane helix</keyword>
<keyword evidence="9" id="KW-0472">Membrane</keyword>
<evidence type="ECO:0000256" key="2">
    <source>
        <dbReference type="ARBA" id="ARBA00022448"/>
    </source>
</evidence>
<keyword evidence="10" id="KW-0407">Ion channel</keyword>
<evidence type="ECO:0000259" key="12">
    <source>
        <dbReference type="Pfam" id="PF17655"/>
    </source>
</evidence>
<dbReference type="InterPro" id="IPR014756">
    <property type="entry name" value="Ig_E-set"/>
</dbReference>
<keyword evidence="14" id="KW-1185">Reference proteome</keyword>
<evidence type="ECO:0000256" key="8">
    <source>
        <dbReference type="ARBA" id="ARBA00023065"/>
    </source>
</evidence>
<comment type="caution">
    <text evidence="13">The sequence shown here is derived from an EMBL/GenBank/DDBJ whole genome shotgun (WGS) entry which is preliminary data.</text>
</comment>
<keyword evidence="3" id="KW-0633">Potassium transport</keyword>
<evidence type="ECO:0000256" key="10">
    <source>
        <dbReference type="ARBA" id="ARBA00023303"/>
    </source>
</evidence>
<dbReference type="OrthoDB" id="273257at2759"/>
<proteinExistence type="predicted"/>
<feature type="domain" description="Inward rectifier potassium channel C-terminal" evidence="12">
    <location>
        <begin position="149"/>
        <end position="210"/>
    </location>
</feature>
<keyword evidence="5" id="KW-0851">Voltage-gated channel</keyword>
<feature type="region of interest" description="Disordered" evidence="11">
    <location>
        <begin position="94"/>
        <end position="120"/>
    </location>
</feature>
<dbReference type="EMBL" id="BSXT01000453">
    <property type="protein sequence ID" value="GMF27925.1"/>
    <property type="molecule type" value="Genomic_DNA"/>
</dbReference>
<dbReference type="GO" id="GO:0005242">
    <property type="term" value="F:inward rectifier potassium channel activity"/>
    <property type="evidence" value="ECO:0007669"/>
    <property type="project" value="InterPro"/>
</dbReference>
<evidence type="ECO:0000256" key="4">
    <source>
        <dbReference type="ARBA" id="ARBA00022692"/>
    </source>
</evidence>
<dbReference type="InterPro" id="IPR041647">
    <property type="entry name" value="IRK_C"/>
</dbReference>
<evidence type="ECO:0000256" key="1">
    <source>
        <dbReference type="ARBA" id="ARBA00004141"/>
    </source>
</evidence>
<organism evidence="13 14">
    <name type="scientific">Phytophthora fragariaefolia</name>
    <dbReference type="NCBI Taxonomy" id="1490495"/>
    <lineage>
        <taxon>Eukaryota</taxon>
        <taxon>Sar</taxon>
        <taxon>Stramenopiles</taxon>
        <taxon>Oomycota</taxon>
        <taxon>Peronosporomycetes</taxon>
        <taxon>Peronosporales</taxon>
        <taxon>Peronosporaceae</taxon>
        <taxon>Phytophthora</taxon>
    </lineage>
</organism>
<evidence type="ECO:0000256" key="9">
    <source>
        <dbReference type="ARBA" id="ARBA00023136"/>
    </source>
</evidence>
<keyword evidence="2" id="KW-0813">Transport</keyword>
<keyword evidence="4" id="KW-0812">Transmembrane</keyword>
<accession>A0A9W6X314</accession>